<evidence type="ECO:0000313" key="3">
    <source>
        <dbReference type="Proteomes" id="UP000694425"/>
    </source>
</evidence>
<dbReference type="Ensembl" id="ENSNVIT00000000454.1">
    <property type="protein sequence ID" value="ENSNVIP00000000397.1"/>
    <property type="gene ID" value="ENSNVIG00000000362.1"/>
</dbReference>
<reference evidence="2" key="2">
    <citation type="submission" date="2025-09" db="UniProtKB">
        <authorList>
            <consortium name="Ensembl"/>
        </authorList>
    </citation>
    <scope>IDENTIFICATION</scope>
</reference>
<dbReference type="AlphaFoldDB" id="A0A8C6ZXQ6"/>
<reference evidence="2" key="1">
    <citation type="submission" date="2025-08" db="UniProtKB">
        <authorList>
            <consortium name="Ensembl"/>
        </authorList>
    </citation>
    <scope>IDENTIFICATION</scope>
</reference>
<feature type="region of interest" description="Disordered" evidence="1">
    <location>
        <begin position="1"/>
        <end position="32"/>
    </location>
</feature>
<evidence type="ECO:0000256" key="1">
    <source>
        <dbReference type="SAM" id="MobiDB-lite"/>
    </source>
</evidence>
<protein>
    <submittedName>
        <fullName evidence="2">Uncharacterized protein</fullName>
    </submittedName>
</protein>
<keyword evidence="3" id="KW-1185">Reference proteome</keyword>
<sequence length="113" mass="12518">MAPRAPFLTGSEGWHEANGPPHFIESTSFPGESGEKLQKKINIINAINKEILYSFHLPKAVCLEFSPKHAVLAKRQPHTTSKDGTAGIPNLQQGCENWLCFINQTYNKDVKTG</sequence>
<organism evidence="2 3">
    <name type="scientific">Neovison vison</name>
    <name type="common">American mink</name>
    <name type="synonym">Mustela vison</name>
    <dbReference type="NCBI Taxonomy" id="452646"/>
    <lineage>
        <taxon>Eukaryota</taxon>
        <taxon>Metazoa</taxon>
        <taxon>Chordata</taxon>
        <taxon>Craniata</taxon>
        <taxon>Vertebrata</taxon>
        <taxon>Euteleostomi</taxon>
        <taxon>Mammalia</taxon>
        <taxon>Eutheria</taxon>
        <taxon>Laurasiatheria</taxon>
        <taxon>Carnivora</taxon>
        <taxon>Caniformia</taxon>
        <taxon>Musteloidea</taxon>
        <taxon>Mustelidae</taxon>
        <taxon>Mustelinae</taxon>
        <taxon>Neogale</taxon>
    </lineage>
</organism>
<evidence type="ECO:0000313" key="2">
    <source>
        <dbReference type="Ensembl" id="ENSNVIP00000000397.1"/>
    </source>
</evidence>
<name>A0A8C6ZXQ6_NEOVI</name>
<proteinExistence type="predicted"/>
<dbReference type="Proteomes" id="UP000694425">
    <property type="component" value="Unplaced"/>
</dbReference>
<accession>A0A8C6ZXQ6</accession>